<comment type="caution">
    <text evidence="9">The sequence shown here is derived from an EMBL/GenBank/DDBJ whole genome shotgun (WGS) entry which is preliminary data.</text>
</comment>
<evidence type="ECO:0000313" key="9">
    <source>
        <dbReference type="EMBL" id="PIQ88667.1"/>
    </source>
</evidence>
<dbReference type="InterPro" id="IPR002811">
    <property type="entry name" value="Asp_DH"/>
</dbReference>
<protein>
    <recommendedName>
        <fullName evidence="6">L-aspartate dehydrogenase</fullName>
        <ecNumber evidence="6">1.4.1.21</ecNumber>
    </recommendedName>
</protein>
<dbReference type="Pfam" id="PF01958">
    <property type="entry name" value="Asp_DH_C"/>
    <property type="match status" value="1"/>
</dbReference>
<dbReference type="PANTHER" id="PTHR31873:SF6">
    <property type="entry name" value="ASPARTATE DEHYDROGENASE DOMAIN-CONTAINING PROTEIN"/>
    <property type="match status" value="1"/>
</dbReference>
<feature type="binding site" evidence="6">
    <location>
        <position position="182"/>
    </location>
    <ligand>
        <name>NAD(+)</name>
        <dbReference type="ChEBI" id="CHEBI:57540"/>
    </ligand>
</feature>
<feature type="binding site" evidence="6">
    <location>
        <position position="123"/>
    </location>
    <ligand>
        <name>NAD(+)</name>
        <dbReference type="ChEBI" id="CHEBI:57540"/>
    </ligand>
</feature>
<dbReference type="GO" id="GO:0033735">
    <property type="term" value="F:aspartate dehydrogenase [NAD(P)+] activity"/>
    <property type="evidence" value="ECO:0007669"/>
    <property type="project" value="UniProtKB-EC"/>
</dbReference>
<evidence type="ECO:0000256" key="3">
    <source>
        <dbReference type="ARBA" id="ARBA00022857"/>
    </source>
</evidence>
<evidence type="ECO:0000259" key="8">
    <source>
        <dbReference type="Pfam" id="PF03447"/>
    </source>
</evidence>
<dbReference type="GO" id="GO:0009435">
    <property type="term" value="P:NAD+ biosynthetic process"/>
    <property type="evidence" value="ECO:0007669"/>
    <property type="project" value="UniProtKB-UniRule"/>
</dbReference>
<accession>A0A2H0LWC9</accession>
<dbReference type="EC" id="1.4.1.21" evidence="6"/>
<dbReference type="GO" id="GO:0050661">
    <property type="term" value="F:NADP binding"/>
    <property type="evidence" value="ECO:0007669"/>
    <property type="project" value="UniProtKB-UniRule"/>
</dbReference>
<evidence type="ECO:0000256" key="6">
    <source>
        <dbReference type="HAMAP-Rule" id="MF_01265"/>
    </source>
</evidence>
<dbReference type="InterPro" id="IPR020626">
    <property type="entry name" value="Asp_DH_prok"/>
</dbReference>
<keyword evidence="4 6" id="KW-0560">Oxidoreductase</keyword>
<comment type="pathway">
    <text evidence="6">Cofactor biosynthesis; NAD(+) biosynthesis; iminoaspartate from L-aspartate (dehydrogenase route): step 1/1.</text>
</comment>
<dbReference type="UniPathway" id="UPA00253">
    <property type="reaction ID" value="UER00456"/>
</dbReference>
<feature type="active site" evidence="6">
    <location>
        <position position="212"/>
    </location>
</feature>
<dbReference type="AlphaFoldDB" id="A0A2H0LWC9"/>
<comment type="similarity">
    <text evidence="1 6">Belongs to the L-aspartate dehydrogenase family.</text>
</comment>
<feature type="domain" description="Aspartate/homoserine dehydrogenase NAD-binding" evidence="8">
    <location>
        <begin position="10"/>
        <end position="120"/>
    </location>
</feature>
<feature type="domain" description="Aspartate dehydrogenase" evidence="7">
    <location>
        <begin position="159"/>
        <end position="247"/>
    </location>
</feature>
<evidence type="ECO:0000256" key="5">
    <source>
        <dbReference type="ARBA" id="ARBA00023027"/>
    </source>
</evidence>
<dbReference type="GO" id="GO:0051287">
    <property type="term" value="F:NAD binding"/>
    <property type="evidence" value="ECO:0007669"/>
    <property type="project" value="UniProtKB-UniRule"/>
</dbReference>
<dbReference type="PANTHER" id="PTHR31873">
    <property type="entry name" value="L-ASPARTATE DEHYDROGENASE-RELATED"/>
    <property type="match status" value="1"/>
</dbReference>
<dbReference type="HAMAP" id="MF_01265">
    <property type="entry name" value="NadX"/>
    <property type="match status" value="1"/>
</dbReference>
<dbReference type="Gene3D" id="3.40.50.720">
    <property type="entry name" value="NAD(P)-binding Rossmann-like Domain"/>
    <property type="match status" value="1"/>
</dbReference>
<comment type="catalytic activity">
    <reaction evidence="6">
        <text>L-aspartate + NAD(+) + H2O = oxaloacetate + NH4(+) + NADH + H(+)</text>
        <dbReference type="Rhea" id="RHEA:11788"/>
        <dbReference type="ChEBI" id="CHEBI:15377"/>
        <dbReference type="ChEBI" id="CHEBI:15378"/>
        <dbReference type="ChEBI" id="CHEBI:16452"/>
        <dbReference type="ChEBI" id="CHEBI:28938"/>
        <dbReference type="ChEBI" id="CHEBI:29991"/>
        <dbReference type="ChEBI" id="CHEBI:57540"/>
        <dbReference type="ChEBI" id="CHEBI:57945"/>
        <dbReference type="EC" id="1.4.1.21"/>
    </reaction>
</comment>
<dbReference type="SUPFAM" id="SSF51735">
    <property type="entry name" value="NAD(P)-binding Rossmann-fold domains"/>
    <property type="match status" value="1"/>
</dbReference>
<dbReference type="PIRSF" id="PIRSF005227">
    <property type="entry name" value="Asp_dh_NAD_syn"/>
    <property type="match status" value="1"/>
</dbReference>
<evidence type="ECO:0000256" key="4">
    <source>
        <dbReference type="ARBA" id="ARBA00023002"/>
    </source>
</evidence>
<keyword evidence="2 6" id="KW-0662">Pyridine nucleotide biosynthesis</keyword>
<dbReference type="GO" id="GO:0016639">
    <property type="term" value="F:oxidoreductase activity, acting on the CH-NH2 group of donors, NAD or NADP as acceptor"/>
    <property type="evidence" value="ECO:0007669"/>
    <property type="project" value="UniProtKB-UniRule"/>
</dbReference>
<dbReference type="EMBL" id="PCWA01000092">
    <property type="protein sequence ID" value="PIQ88667.1"/>
    <property type="molecule type" value="Genomic_DNA"/>
</dbReference>
<comment type="function">
    <text evidence="6">Specifically catalyzes the NAD or NADP-dependent dehydrogenation of L-aspartate to iminoaspartate.</text>
</comment>
<dbReference type="Gene3D" id="3.30.360.10">
    <property type="entry name" value="Dihydrodipicolinate Reductase, domain 2"/>
    <property type="match status" value="1"/>
</dbReference>
<dbReference type="InterPro" id="IPR036291">
    <property type="entry name" value="NAD(P)-bd_dom_sf"/>
</dbReference>
<comment type="catalytic activity">
    <reaction evidence="6">
        <text>L-aspartate + NADP(+) + H2O = oxaloacetate + NH4(+) + NADPH + H(+)</text>
        <dbReference type="Rhea" id="RHEA:11784"/>
        <dbReference type="ChEBI" id="CHEBI:15377"/>
        <dbReference type="ChEBI" id="CHEBI:15378"/>
        <dbReference type="ChEBI" id="CHEBI:16452"/>
        <dbReference type="ChEBI" id="CHEBI:28938"/>
        <dbReference type="ChEBI" id="CHEBI:29991"/>
        <dbReference type="ChEBI" id="CHEBI:57783"/>
        <dbReference type="ChEBI" id="CHEBI:58349"/>
        <dbReference type="EC" id="1.4.1.21"/>
    </reaction>
</comment>
<dbReference type="InterPro" id="IPR011182">
    <property type="entry name" value="L-Asp_DH"/>
</dbReference>
<reference evidence="9 10" key="1">
    <citation type="submission" date="2017-09" db="EMBL/GenBank/DDBJ databases">
        <title>Depth-based differentiation of microbial function through sediment-hosted aquifers and enrichment of novel symbionts in the deep terrestrial subsurface.</title>
        <authorList>
            <person name="Probst A.J."/>
            <person name="Ladd B."/>
            <person name="Jarett J.K."/>
            <person name="Geller-Mcgrath D.E."/>
            <person name="Sieber C.M."/>
            <person name="Emerson J.B."/>
            <person name="Anantharaman K."/>
            <person name="Thomas B.C."/>
            <person name="Malmstrom R."/>
            <person name="Stieglmeier M."/>
            <person name="Klingl A."/>
            <person name="Woyke T."/>
            <person name="Ryan C.M."/>
            <person name="Banfield J.F."/>
        </authorList>
    </citation>
    <scope>NUCLEOTIDE SEQUENCE [LARGE SCALE GENOMIC DNA]</scope>
    <source>
        <strain evidence="9">CG11_big_fil_rev_8_21_14_0_20_42_13</strain>
    </source>
</reference>
<comment type="miscellaneous">
    <text evidence="6">The iminoaspartate product is unstable in aqueous solution and can decompose to oxaloacetate and ammonia.</text>
</comment>
<sequence>MEKLKIGIVGCGAIGARIAAAVCRDFKKNARLVALSDISRTAAKSLKKKLKADVVLCGLDELIEKSDFVIEAASVNISAMVVKKSILKRRSVLIMSVGGLLNRTGILSLARRRKVSVYFPSGAICGLDGLKAMALAKIKKVTLITRKPVKSLPGRFAGIKKETVIFNGNARDAVKNFPQNINVAAILSLAGVGPEKTRVCIIASPKFKRNAHTVEIESNAGKIISQAENVPSPDNPRTSYLAVLSAIATLRQVFDSVKIGT</sequence>
<dbReference type="InterPro" id="IPR005106">
    <property type="entry name" value="Asp/hSer_DH_NAD-bd"/>
</dbReference>
<proteinExistence type="inferred from homology"/>
<evidence type="ECO:0000313" key="10">
    <source>
        <dbReference type="Proteomes" id="UP000229641"/>
    </source>
</evidence>
<dbReference type="Proteomes" id="UP000229641">
    <property type="component" value="Unassembled WGS sequence"/>
</dbReference>
<dbReference type="SUPFAM" id="SSF55347">
    <property type="entry name" value="Glyceraldehyde-3-phosphate dehydrogenase-like, C-terminal domain"/>
    <property type="match status" value="1"/>
</dbReference>
<dbReference type="Pfam" id="PF03447">
    <property type="entry name" value="NAD_binding_3"/>
    <property type="match status" value="1"/>
</dbReference>
<evidence type="ECO:0000256" key="2">
    <source>
        <dbReference type="ARBA" id="ARBA00022642"/>
    </source>
</evidence>
<gene>
    <name evidence="6" type="primary">nadX</name>
    <name evidence="9" type="ORF">COV72_06985</name>
</gene>
<keyword evidence="5 6" id="KW-0520">NAD</keyword>
<name>A0A2H0LWC9_9BACT</name>
<keyword evidence="3 6" id="KW-0521">NADP</keyword>
<evidence type="ECO:0000259" key="7">
    <source>
        <dbReference type="Pfam" id="PF01958"/>
    </source>
</evidence>
<organism evidence="9 10">
    <name type="scientific">Candidatus Ghiorseimicrobium undicola</name>
    <dbReference type="NCBI Taxonomy" id="1974746"/>
    <lineage>
        <taxon>Bacteria</taxon>
        <taxon>Pseudomonadati</taxon>
        <taxon>Candidatus Omnitrophota</taxon>
        <taxon>Candidatus Ghiorseimicrobium</taxon>
    </lineage>
</organism>
<evidence type="ECO:0000256" key="1">
    <source>
        <dbReference type="ARBA" id="ARBA00008331"/>
    </source>
</evidence>